<organism evidence="1 2">
    <name type="scientific">Hypothenemus hampei</name>
    <name type="common">Coffee berry borer</name>
    <dbReference type="NCBI Taxonomy" id="57062"/>
    <lineage>
        <taxon>Eukaryota</taxon>
        <taxon>Metazoa</taxon>
        <taxon>Ecdysozoa</taxon>
        <taxon>Arthropoda</taxon>
        <taxon>Hexapoda</taxon>
        <taxon>Insecta</taxon>
        <taxon>Pterygota</taxon>
        <taxon>Neoptera</taxon>
        <taxon>Endopterygota</taxon>
        <taxon>Coleoptera</taxon>
        <taxon>Polyphaga</taxon>
        <taxon>Cucujiformia</taxon>
        <taxon>Curculionidae</taxon>
        <taxon>Scolytinae</taxon>
        <taxon>Hypothenemus</taxon>
    </lineage>
</organism>
<reference evidence="1 2" key="1">
    <citation type="submission" date="2024-05" db="EMBL/GenBank/DDBJ databases">
        <title>Genetic variation in Jamaican populations of the coffee berry borer (Hypothenemus hampei).</title>
        <authorList>
            <person name="Errbii M."/>
            <person name="Myrie A."/>
        </authorList>
    </citation>
    <scope>NUCLEOTIDE SEQUENCE [LARGE SCALE GENOMIC DNA]</scope>
    <source>
        <strain evidence="1">JA-Hopewell-2020-01-JO</strain>
        <tissue evidence="1">Whole body</tissue>
    </source>
</reference>
<name>A0ABD1FC11_HYPHA</name>
<dbReference type="Proteomes" id="UP001566132">
    <property type="component" value="Unassembled WGS sequence"/>
</dbReference>
<evidence type="ECO:0000313" key="1">
    <source>
        <dbReference type="EMBL" id="KAL1513854.1"/>
    </source>
</evidence>
<protein>
    <submittedName>
        <fullName evidence="1">Uncharacterized protein</fullName>
    </submittedName>
</protein>
<accession>A0ABD1FC11</accession>
<sequence length="114" mass="13327">MKSIEIKYRVFGKSEVHVDRPTWPVEIPLLPLQGVFTIFDYDQLNTLTIRFEVDLFNKHANGVGLAKIWDIKTGNNIQSISWNYHHFQIRATGAADYARMPLIEEVWLEDRPLE</sequence>
<dbReference type="AlphaFoldDB" id="A0ABD1FC11"/>
<comment type="caution">
    <text evidence="1">The sequence shown here is derived from an EMBL/GenBank/DDBJ whole genome shotgun (WGS) entry which is preliminary data.</text>
</comment>
<gene>
    <name evidence="1" type="ORF">ABEB36_003202</name>
</gene>
<dbReference type="EMBL" id="JBDJPC010000002">
    <property type="protein sequence ID" value="KAL1513854.1"/>
    <property type="molecule type" value="Genomic_DNA"/>
</dbReference>
<proteinExistence type="predicted"/>
<evidence type="ECO:0000313" key="2">
    <source>
        <dbReference type="Proteomes" id="UP001566132"/>
    </source>
</evidence>
<keyword evidence="2" id="KW-1185">Reference proteome</keyword>